<name>A0A284SA85_ARMOS</name>
<dbReference type="AlphaFoldDB" id="A0A284SA85"/>
<sequence length="181" mass="19953">MSWGLSARTLSIPALPVGGSSRAVTGKARCAHEVRWRRIVNANSSCQRVLPTGSTGHSLRSLVLPCYHLNSTPFTTTGSPEKQMLPESYCARFYTLNQTNSSNFGFGKPWFVPCWGQSLCPVPHLLCIISSSHHSGYPHSFVSIDLSSFTSLLMQVTQSAELKLIEFNACYPKTTFLFDFG</sequence>
<accession>A0A284SA85</accession>
<dbReference type="Proteomes" id="UP000219338">
    <property type="component" value="Unassembled WGS sequence"/>
</dbReference>
<reference evidence="2" key="1">
    <citation type="journal article" date="2017" name="Nat. Ecol. Evol.">
        <title>Genome expansion and lineage-specific genetic innovations in the forest pathogenic fungi Armillaria.</title>
        <authorList>
            <person name="Sipos G."/>
            <person name="Prasanna A.N."/>
            <person name="Walter M.C."/>
            <person name="O'Connor E."/>
            <person name="Balint B."/>
            <person name="Krizsan K."/>
            <person name="Kiss B."/>
            <person name="Hess J."/>
            <person name="Varga T."/>
            <person name="Slot J."/>
            <person name="Riley R."/>
            <person name="Boka B."/>
            <person name="Rigling D."/>
            <person name="Barry K."/>
            <person name="Lee J."/>
            <person name="Mihaltcheva S."/>
            <person name="LaButti K."/>
            <person name="Lipzen A."/>
            <person name="Waldron R."/>
            <person name="Moloney N.M."/>
            <person name="Sperisen C."/>
            <person name="Kredics L."/>
            <person name="Vagvoelgyi C."/>
            <person name="Patrignani A."/>
            <person name="Fitzpatrick D."/>
            <person name="Nagy I."/>
            <person name="Doyle S."/>
            <person name="Anderson J.B."/>
            <person name="Grigoriev I.V."/>
            <person name="Gueldener U."/>
            <person name="Muensterkoetter M."/>
            <person name="Nagy L.G."/>
        </authorList>
    </citation>
    <scope>NUCLEOTIDE SEQUENCE [LARGE SCALE GENOMIC DNA]</scope>
    <source>
        <strain evidence="2">C18/9</strain>
    </source>
</reference>
<organism evidence="1 2">
    <name type="scientific">Armillaria ostoyae</name>
    <name type="common">Armillaria root rot fungus</name>
    <dbReference type="NCBI Taxonomy" id="47428"/>
    <lineage>
        <taxon>Eukaryota</taxon>
        <taxon>Fungi</taxon>
        <taxon>Dikarya</taxon>
        <taxon>Basidiomycota</taxon>
        <taxon>Agaricomycotina</taxon>
        <taxon>Agaricomycetes</taxon>
        <taxon>Agaricomycetidae</taxon>
        <taxon>Agaricales</taxon>
        <taxon>Marasmiineae</taxon>
        <taxon>Physalacriaceae</taxon>
        <taxon>Armillaria</taxon>
    </lineage>
</organism>
<protein>
    <submittedName>
        <fullName evidence="1">Uncharacterized protein</fullName>
    </submittedName>
</protein>
<evidence type="ECO:0000313" key="2">
    <source>
        <dbReference type="Proteomes" id="UP000219338"/>
    </source>
</evidence>
<proteinExistence type="predicted"/>
<keyword evidence="2" id="KW-1185">Reference proteome</keyword>
<gene>
    <name evidence="1" type="ORF">ARMOST_21466</name>
</gene>
<dbReference type="EMBL" id="FUEG01000050">
    <property type="protein sequence ID" value="SJL17899.1"/>
    <property type="molecule type" value="Genomic_DNA"/>
</dbReference>
<evidence type="ECO:0000313" key="1">
    <source>
        <dbReference type="EMBL" id="SJL17899.1"/>
    </source>
</evidence>